<sequence length="552" mass="62882">MKEDMKAKYLGLSLLVLMGVSSCNEFLDINPTNKATEKVVWGSPTYAEMAVNYFYADLARLGSFNDYQCAAGMTEGLTDEFKYGNMNYNAENFIPNEISYGGIVITPGYVDVYMGVWGTTYNDIRRVNESLSKLKASGFAEDIKNRLEGELRFFRAMYYFELLKRYHQAIIYTDDMSQITTDKALSSETDGWRFISEDLKFAGEHLPVNTSATGRLTSGAAYALLARAMLYCKQWTEVQGACEKIFKMGYELTPDYADAFKSDNSEAIFQYTYDAKNSVSHTFDGYYAPGGDHKVGGNTMYGAFATPTQDMVEEYELASGGKADWSAWHTKAGTTEVPPYDKLEPRFKATILYNGATWKGRTIEPYVGGTDGWCTWQVDPTTEGRTTTGYYLRKLVNENHDFKAYQESEQPWIAFRLAEVYLNYAEACYRLNNNSNAMAYINKVRERAGLPGIKGLSGDELFQTLRHERKVELAYEGFYYWDLRRWGLASKELTGIRRHGLKIVKKANGDFEYSYVDVDNQDLNYPAKMDRFPLPQSEIQNNSAVEQFPEWK</sequence>
<evidence type="ECO:0000259" key="6">
    <source>
        <dbReference type="Pfam" id="PF07980"/>
    </source>
</evidence>
<protein>
    <submittedName>
        <fullName evidence="8">RagB/SusD family nutrient uptake outer membrane protein</fullName>
    </submittedName>
</protein>
<keyword evidence="3" id="KW-0732">Signal</keyword>
<reference evidence="8" key="1">
    <citation type="submission" date="2024-07" db="EMBL/GenBank/DDBJ databases">
        <title>Complete genome sequence of Prevotella sp. YM-2024 GTC17253.</title>
        <authorList>
            <person name="Hayashi M."/>
            <person name="Muto Y."/>
            <person name="Tanaka K."/>
            <person name="Niwa H."/>
        </authorList>
    </citation>
    <scope>NUCLEOTIDE SEQUENCE</scope>
    <source>
        <strain evidence="8">GTC17253</strain>
    </source>
</reference>
<dbReference type="EMBL" id="AP035785">
    <property type="protein sequence ID" value="BFO71889.1"/>
    <property type="molecule type" value="Genomic_DNA"/>
</dbReference>
<dbReference type="SUPFAM" id="SSF48452">
    <property type="entry name" value="TPR-like"/>
    <property type="match status" value="1"/>
</dbReference>
<evidence type="ECO:0000259" key="7">
    <source>
        <dbReference type="Pfam" id="PF14322"/>
    </source>
</evidence>
<evidence type="ECO:0000256" key="2">
    <source>
        <dbReference type="ARBA" id="ARBA00006275"/>
    </source>
</evidence>
<feature type="domain" description="SusD-like N-terminal" evidence="7">
    <location>
        <begin position="110"/>
        <end position="230"/>
    </location>
</feature>
<comment type="subcellular location">
    <subcellularLocation>
        <location evidence="1">Cell outer membrane</location>
    </subcellularLocation>
</comment>
<dbReference type="AlphaFoldDB" id="A0AB33IQW1"/>
<feature type="domain" description="RagB/SusD" evidence="6">
    <location>
        <begin position="266"/>
        <end position="551"/>
    </location>
</feature>
<evidence type="ECO:0000256" key="5">
    <source>
        <dbReference type="ARBA" id="ARBA00023237"/>
    </source>
</evidence>
<dbReference type="InterPro" id="IPR011990">
    <property type="entry name" value="TPR-like_helical_dom_sf"/>
</dbReference>
<dbReference type="InterPro" id="IPR012944">
    <property type="entry name" value="SusD_RagB_dom"/>
</dbReference>
<keyword evidence="4" id="KW-0472">Membrane</keyword>
<comment type="similarity">
    <text evidence="2">Belongs to the SusD family.</text>
</comment>
<proteinExistence type="inferred from homology"/>
<gene>
    <name evidence="8" type="ORF">GTC17253_18550</name>
</gene>
<dbReference type="Pfam" id="PF07980">
    <property type="entry name" value="SusD_RagB"/>
    <property type="match status" value="1"/>
</dbReference>
<organism evidence="8">
    <name type="scientific">Prevotella sp. GTC17253</name>
    <dbReference type="NCBI Taxonomy" id="3236793"/>
    <lineage>
        <taxon>Bacteria</taxon>
        <taxon>Pseudomonadati</taxon>
        <taxon>Bacteroidota</taxon>
        <taxon>Bacteroidia</taxon>
        <taxon>Bacteroidales</taxon>
        <taxon>Prevotellaceae</taxon>
        <taxon>Prevotella</taxon>
    </lineage>
</organism>
<dbReference type="Gene3D" id="1.25.40.390">
    <property type="match status" value="1"/>
</dbReference>
<keyword evidence="5" id="KW-0998">Cell outer membrane</keyword>
<name>A0AB33IQW1_9BACT</name>
<dbReference type="PROSITE" id="PS51257">
    <property type="entry name" value="PROKAR_LIPOPROTEIN"/>
    <property type="match status" value="1"/>
</dbReference>
<evidence type="ECO:0000256" key="3">
    <source>
        <dbReference type="ARBA" id="ARBA00022729"/>
    </source>
</evidence>
<dbReference type="Pfam" id="PF14322">
    <property type="entry name" value="SusD-like_3"/>
    <property type="match status" value="1"/>
</dbReference>
<evidence type="ECO:0000256" key="1">
    <source>
        <dbReference type="ARBA" id="ARBA00004442"/>
    </source>
</evidence>
<evidence type="ECO:0000256" key="4">
    <source>
        <dbReference type="ARBA" id="ARBA00023136"/>
    </source>
</evidence>
<dbReference type="InterPro" id="IPR033985">
    <property type="entry name" value="SusD-like_N"/>
</dbReference>
<evidence type="ECO:0000313" key="8">
    <source>
        <dbReference type="EMBL" id="BFO71889.1"/>
    </source>
</evidence>
<accession>A0AB33IQW1</accession>
<dbReference type="GO" id="GO:0009279">
    <property type="term" value="C:cell outer membrane"/>
    <property type="evidence" value="ECO:0007669"/>
    <property type="project" value="UniProtKB-SubCell"/>
</dbReference>